<evidence type="ECO:0000313" key="3">
    <source>
        <dbReference type="EMBL" id="AIL32916.1"/>
    </source>
</evidence>
<dbReference type="EMBL" id="CP009238">
    <property type="protein sequence ID" value="AIL32916.1"/>
    <property type="molecule type" value="Genomic_DNA"/>
</dbReference>
<reference evidence="3 4" key="1">
    <citation type="journal article" date="2014" name="BMC Genomics">
        <title>A genomic perspective on a new bacterial genus and species from the Alcaligenaceae family, Basilea psittacipulmonis.</title>
        <authorList>
            <person name="Whiteson K.L."/>
            <person name="Hernandez D."/>
            <person name="Lazarevic V."/>
            <person name="Gaia N."/>
            <person name="Farinelli L."/>
            <person name="Francois P."/>
            <person name="Pilo P."/>
            <person name="Frey J."/>
            <person name="Schrenzel J."/>
        </authorList>
    </citation>
    <scope>NUCLEOTIDE SEQUENCE [LARGE SCALE GENOMIC DNA]</scope>
    <source>
        <strain evidence="3 4">DSM 24701</strain>
    </source>
</reference>
<sequence length="292" mass="32238">MNNWQSKRIGIIGPGLIGGSFALALKKAGLQTLVWGCSPDQSEMALAKEMAIVDKVAKDLSELVQEVEVIFIASPVMAIEQIFKEIYPYLKDHHIITDACSTKCFVIDKALLILKERSPQFVPAHPIAGSEKNGPLSADADLFRHKQVVITPLPNQHTLSLKLVEALWLACGASLRMMEPATHDQIYAKLSHLPHLLSAAYLNALTKHDEIDWGKAGTGFKDFTRIAAGPEQVWRDIFITNAPTILNELEAFEASIKEVKALVAAADIEKLDEWLKNARSQAMTSRISHIKV</sequence>
<evidence type="ECO:0000259" key="2">
    <source>
        <dbReference type="PROSITE" id="PS51176"/>
    </source>
</evidence>
<dbReference type="Pfam" id="PF20463">
    <property type="entry name" value="PDH_C"/>
    <property type="match status" value="1"/>
</dbReference>
<dbReference type="GO" id="GO:0006571">
    <property type="term" value="P:tyrosine biosynthetic process"/>
    <property type="evidence" value="ECO:0007669"/>
    <property type="project" value="InterPro"/>
</dbReference>
<dbReference type="Gene3D" id="3.40.50.720">
    <property type="entry name" value="NAD(P)-binding Rossmann-like Domain"/>
    <property type="match status" value="1"/>
</dbReference>
<dbReference type="Pfam" id="PF02153">
    <property type="entry name" value="PDH_N"/>
    <property type="match status" value="1"/>
</dbReference>
<dbReference type="AlphaFoldDB" id="A0A077DFH7"/>
<dbReference type="eggNOG" id="COG0287">
    <property type="taxonomic scope" value="Bacteria"/>
</dbReference>
<dbReference type="PROSITE" id="PS51176">
    <property type="entry name" value="PDH_ADH"/>
    <property type="match status" value="1"/>
</dbReference>
<name>A0A077DFH7_9BURK</name>
<dbReference type="InterPro" id="IPR046826">
    <property type="entry name" value="PDH_N"/>
</dbReference>
<keyword evidence="1" id="KW-0560">Oxidoreductase</keyword>
<protein>
    <recommendedName>
        <fullName evidence="2">Prephenate/arogenate dehydrogenase domain-containing protein</fullName>
    </recommendedName>
</protein>
<dbReference type="PANTHER" id="PTHR21363">
    <property type="entry name" value="PREPHENATE DEHYDROGENASE"/>
    <property type="match status" value="1"/>
</dbReference>
<organism evidence="3 4">
    <name type="scientific">Basilea psittacipulmonis DSM 24701</name>
    <dbReference type="NCBI Taxonomy" id="1072685"/>
    <lineage>
        <taxon>Bacteria</taxon>
        <taxon>Pseudomonadati</taxon>
        <taxon>Pseudomonadota</taxon>
        <taxon>Betaproteobacteria</taxon>
        <taxon>Burkholderiales</taxon>
        <taxon>Alcaligenaceae</taxon>
        <taxon>Basilea</taxon>
    </lineage>
</organism>
<dbReference type="STRING" id="1072685.IX83_05940"/>
<accession>A0A077DFH7</accession>
<dbReference type="Proteomes" id="UP000028945">
    <property type="component" value="Chromosome"/>
</dbReference>
<dbReference type="InterPro" id="IPR036291">
    <property type="entry name" value="NAD(P)-bd_dom_sf"/>
</dbReference>
<keyword evidence="4" id="KW-1185">Reference proteome</keyword>
<dbReference type="InterPro" id="IPR046825">
    <property type="entry name" value="PDH_C"/>
</dbReference>
<evidence type="ECO:0000313" key="4">
    <source>
        <dbReference type="Proteomes" id="UP000028945"/>
    </source>
</evidence>
<dbReference type="InterPro" id="IPR008927">
    <property type="entry name" value="6-PGluconate_DH-like_C_sf"/>
</dbReference>
<evidence type="ECO:0000256" key="1">
    <source>
        <dbReference type="ARBA" id="ARBA00023002"/>
    </source>
</evidence>
<dbReference type="KEGG" id="bpsi:IX83_05940"/>
<dbReference type="InterPro" id="IPR050812">
    <property type="entry name" value="Preph/Arog_dehydrog"/>
</dbReference>
<dbReference type="HOGENOM" id="CLU_055968_0_0_4"/>
<dbReference type="InterPro" id="IPR003099">
    <property type="entry name" value="Prephen_DH"/>
</dbReference>
<dbReference type="RefSeq" id="WP_038500163.1">
    <property type="nucleotide sequence ID" value="NZ_AFWK01000016.1"/>
</dbReference>
<dbReference type="Gene3D" id="1.10.3660.10">
    <property type="entry name" value="6-phosphogluconate dehydrogenase C-terminal like domain"/>
    <property type="match status" value="1"/>
</dbReference>
<dbReference type="GO" id="GO:0004665">
    <property type="term" value="F:prephenate dehydrogenase (NADP+) activity"/>
    <property type="evidence" value="ECO:0007669"/>
    <property type="project" value="InterPro"/>
</dbReference>
<dbReference type="FunFam" id="3.40.50.720:FF:000208">
    <property type="entry name" value="Prephenate dehydrogenase"/>
    <property type="match status" value="1"/>
</dbReference>
<dbReference type="OrthoDB" id="9809920at2"/>
<gene>
    <name evidence="3" type="ORF">IX83_05940</name>
</gene>
<dbReference type="PANTHER" id="PTHR21363:SF0">
    <property type="entry name" value="PREPHENATE DEHYDROGENASE [NADP(+)]"/>
    <property type="match status" value="1"/>
</dbReference>
<dbReference type="GO" id="GO:0008977">
    <property type="term" value="F:prephenate dehydrogenase (NAD+) activity"/>
    <property type="evidence" value="ECO:0007669"/>
    <property type="project" value="InterPro"/>
</dbReference>
<dbReference type="GO" id="GO:0070403">
    <property type="term" value="F:NAD+ binding"/>
    <property type="evidence" value="ECO:0007669"/>
    <property type="project" value="InterPro"/>
</dbReference>
<proteinExistence type="predicted"/>
<dbReference type="SUPFAM" id="SSF51735">
    <property type="entry name" value="NAD(P)-binding Rossmann-fold domains"/>
    <property type="match status" value="1"/>
</dbReference>
<dbReference type="SUPFAM" id="SSF48179">
    <property type="entry name" value="6-phosphogluconate dehydrogenase C-terminal domain-like"/>
    <property type="match status" value="1"/>
</dbReference>
<feature type="domain" description="Prephenate/arogenate dehydrogenase" evidence="2">
    <location>
        <begin position="7"/>
        <end position="292"/>
    </location>
</feature>